<reference evidence="1" key="2">
    <citation type="submission" date="2020-09" db="EMBL/GenBank/DDBJ databases">
        <authorList>
            <person name="Sun Q."/>
            <person name="Zhou Y."/>
        </authorList>
    </citation>
    <scope>NUCLEOTIDE SEQUENCE</scope>
    <source>
        <strain evidence="1">CGMCC 1.15085</strain>
    </source>
</reference>
<accession>A0A916WNV8</accession>
<evidence type="ECO:0000313" key="1">
    <source>
        <dbReference type="EMBL" id="GGB16420.1"/>
    </source>
</evidence>
<dbReference type="InterPro" id="IPR009737">
    <property type="entry name" value="Aim32/Apd1-like"/>
</dbReference>
<dbReference type="EMBL" id="BMHI01000001">
    <property type="protein sequence ID" value="GGB16420.1"/>
    <property type="molecule type" value="Genomic_DNA"/>
</dbReference>
<dbReference type="CDD" id="cd03062">
    <property type="entry name" value="TRX_Fd_Sucrase"/>
    <property type="match status" value="1"/>
</dbReference>
<reference evidence="1" key="1">
    <citation type="journal article" date="2014" name="Int. J. Syst. Evol. Microbiol.">
        <title>Complete genome sequence of Corynebacterium casei LMG S-19264T (=DSM 44701T), isolated from a smear-ripened cheese.</title>
        <authorList>
            <consortium name="US DOE Joint Genome Institute (JGI-PGF)"/>
            <person name="Walter F."/>
            <person name="Albersmeier A."/>
            <person name="Kalinowski J."/>
            <person name="Ruckert C."/>
        </authorList>
    </citation>
    <scope>NUCLEOTIDE SEQUENCE</scope>
    <source>
        <strain evidence="1">CGMCC 1.15085</strain>
    </source>
</reference>
<evidence type="ECO:0008006" key="3">
    <source>
        <dbReference type="Google" id="ProtNLM"/>
    </source>
</evidence>
<dbReference type="InterPro" id="IPR036249">
    <property type="entry name" value="Thioredoxin-like_sf"/>
</dbReference>
<organism evidence="1 2">
    <name type="scientific">Flexivirga endophytica</name>
    <dbReference type="NCBI Taxonomy" id="1849103"/>
    <lineage>
        <taxon>Bacteria</taxon>
        <taxon>Bacillati</taxon>
        <taxon>Actinomycetota</taxon>
        <taxon>Actinomycetes</taxon>
        <taxon>Micrococcales</taxon>
        <taxon>Dermacoccaceae</taxon>
        <taxon>Flexivirga</taxon>
    </lineage>
</organism>
<dbReference type="AlphaFoldDB" id="A0A916WNV8"/>
<dbReference type="SUPFAM" id="SSF52833">
    <property type="entry name" value="Thioredoxin-like"/>
    <property type="match status" value="1"/>
</dbReference>
<dbReference type="Proteomes" id="UP000636793">
    <property type="component" value="Unassembled WGS sequence"/>
</dbReference>
<sequence length="273" mass="29731">MLIEHPGPWPFAGFAELDIDTDLQHALRQAALAAGMRILLIRRHGRQSRDGARAWAVLRYDARGDHRQEWGNWTEEADLADVIPAIERRGRVGLPPVYLVCTHGIHDACCAIRGRPVARALSDAWPEQTWECSHVGGDRYAANVLVAPDGVCFGGVTATSAVTALEQLRAGIVSAEHLRGYAELGPGPQYAVAEVLRRYGPAGRHDIQVLAAVRAGDRWSVTLECRAPLPERVQVELRALALPAAQLTCLAPAETHGLAYETVALTIQREPES</sequence>
<evidence type="ECO:0000313" key="2">
    <source>
        <dbReference type="Proteomes" id="UP000636793"/>
    </source>
</evidence>
<comment type="caution">
    <text evidence="1">The sequence shown here is derived from an EMBL/GenBank/DDBJ whole genome shotgun (WGS) entry which is preliminary data.</text>
</comment>
<gene>
    <name evidence="1" type="ORF">GCM10011492_02720</name>
</gene>
<keyword evidence="2" id="KW-1185">Reference proteome</keyword>
<protein>
    <recommendedName>
        <fullName evidence="3">Sucrase ferredoxin</fullName>
    </recommendedName>
</protein>
<dbReference type="Gene3D" id="3.40.30.10">
    <property type="entry name" value="Glutaredoxin"/>
    <property type="match status" value="1"/>
</dbReference>
<proteinExistence type="predicted"/>
<name>A0A916WNV8_9MICO</name>
<dbReference type="Pfam" id="PF06999">
    <property type="entry name" value="Suc_Fer-like"/>
    <property type="match status" value="1"/>
</dbReference>